<dbReference type="GO" id="GO:0030170">
    <property type="term" value="F:pyridoxal phosphate binding"/>
    <property type="evidence" value="ECO:0007669"/>
    <property type="project" value="InterPro"/>
</dbReference>
<evidence type="ECO:0000256" key="6">
    <source>
        <dbReference type="RuleBase" id="RU000382"/>
    </source>
</evidence>
<evidence type="ECO:0000256" key="2">
    <source>
        <dbReference type="ARBA" id="ARBA00022898"/>
    </source>
</evidence>
<dbReference type="GO" id="GO:0004058">
    <property type="term" value="F:aromatic-L-amino-acid decarboxylase activity"/>
    <property type="evidence" value="ECO:0007669"/>
    <property type="project" value="UniProtKB-ARBA"/>
</dbReference>
<dbReference type="GO" id="GO:0019752">
    <property type="term" value="P:carboxylic acid metabolic process"/>
    <property type="evidence" value="ECO:0007669"/>
    <property type="project" value="InterPro"/>
</dbReference>
<organism evidence="8 9">
    <name type="scientific">Agromyces tardus</name>
    <dbReference type="NCBI Taxonomy" id="2583849"/>
    <lineage>
        <taxon>Bacteria</taxon>
        <taxon>Bacillati</taxon>
        <taxon>Actinomycetota</taxon>
        <taxon>Actinomycetes</taxon>
        <taxon>Micrococcales</taxon>
        <taxon>Microbacteriaceae</taxon>
        <taxon>Agromyces</taxon>
    </lineage>
</organism>
<dbReference type="Pfam" id="PF00282">
    <property type="entry name" value="Pyridoxal_deC"/>
    <property type="match status" value="1"/>
</dbReference>
<dbReference type="InterPro" id="IPR050477">
    <property type="entry name" value="GrpII_AminoAcid_Decarb"/>
</dbReference>
<dbReference type="InterPro" id="IPR015424">
    <property type="entry name" value="PyrdxlP-dep_Trfase"/>
</dbReference>
<dbReference type="InterPro" id="IPR015421">
    <property type="entry name" value="PyrdxlP-dep_Trfase_major"/>
</dbReference>
<evidence type="ECO:0000256" key="7">
    <source>
        <dbReference type="SAM" id="MobiDB-lite"/>
    </source>
</evidence>
<dbReference type="Proteomes" id="UP000275048">
    <property type="component" value="Unassembled WGS sequence"/>
</dbReference>
<evidence type="ECO:0000256" key="5">
    <source>
        <dbReference type="PIRSR" id="PIRSR602129-50"/>
    </source>
</evidence>
<feature type="region of interest" description="Disordered" evidence="7">
    <location>
        <begin position="85"/>
        <end position="109"/>
    </location>
</feature>
<comment type="cofactor">
    <cofactor evidence="1 5 6">
        <name>pyridoxal 5'-phosphate</name>
        <dbReference type="ChEBI" id="CHEBI:597326"/>
    </cofactor>
</comment>
<reference evidence="8 9" key="1">
    <citation type="submission" date="2018-10" db="EMBL/GenBank/DDBJ databases">
        <title>Isolation, diversity and antibacterial activity of antinobacteria from the wheat rhizosphere soil.</title>
        <authorList>
            <person name="Sun T."/>
        </authorList>
    </citation>
    <scope>NUCLEOTIDE SEQUENCE [LARGE SCALE GENOMIC DNA]</scope>
    <source>
        <strain evidence="8 9">SJ-23</strain>
    </source>
</reference>
<dbReference type="Gene3D" id="3.90.1150.10">
    <property type="entry name" value="Aspartate Aminotransferase, domain 1"/>
    <property type="match status" value="1"/>
</dbReference>
<evidence type="ECO:0000313" key="9">
    <source>
        <dbReference type="Proteomes" id="UP000275048"/>
    </source>
</evidence>
<dbReference type="SUPFAM" id="SSF53383">
    <property type="entry name" value="PLP-dependent transferases"/>
    <property type="match status" value="1"/>
</dbReference>
<keyword evidence="8" id="KW-0032">Aminotransferase</keyword>
<evidence type="ECO:0000256" key="3">
    <source>
        <dbReference type="ARBA" id="ARBA00023239"/>
    </source>
</evidence>
<feature type="modified residue" description="N6-(pyridoxal phosphate)lysine" evidence="5">
    <location>
        <position position="261"/>
    </location>
</feature>
<keyword evidence="2 5" id="KW-0663">Pyridoxal phosphate</keyword>
<dbReference type="GO" id="GO:0008483">
    <property type="term" value="F:transaminase activity"/>
    <property type="evidence" value="ECO:0007669"/>
    <property type="project" value="UniProtKB-KW"/>
</dbReference>
<protein>
    <submittedName>
        <fullName evidence="8">Aspartate aminotransferase family protein</fullName>
    </submittedName>
</protein>
<dbReference type="OrthoDB" id="3401800at2"/>
<evidence type="ECO:0000256" key="1">
    <source>
        <dbReference type="ARBA" id="ARBA00001933"/>
    </source>
</evidence>
<name>A0A3M7ZYY8_9MICO</name>
<dbReference type="RefSeq" id="WP_122938467.1">
    <property type="nucleotide sequence ID" value="NZ_JBHSNT010000057.1"/>
</dbReference>
<comment type="caution">
    <text evidence="8">The sequence shown here is derived from an EMBL/GenBank/DDBJ whole genome shotgun (WGS) entry which is preliminary data.</text>
</comment>
<dbReference type="AlphaFoldDB" id="A0A3M7ZYY8"/>
<keyword evidence="9" id="KW-1185">Reference proteome</keyword>
<evidence type="ECO:0000256" key="4">
    <source>
        <dbReference type="ARBA" id="ARBA00038302"/>
    </source>
</evidence>
<evidence type="ECO:0000313" key="8">
    <source>
        <dbReference type="EMBL" id="RNB44124.1"/>
    </source>
</evidence>
<dbReference type="InterPro" id="IPR002129">
    <property type="entry name" value="PyrdxlP-dep_de-COase"/>
</dbReference>
<gene>
    <name evidence="8" type="ORF">EDM22_18015</name>
</gene>
<keyword evidence="3 6" id="KW-0456">Lyase</keyword>
<keyword evidence="8" id="KW-0808">Transferase</keyword>
<accession>A0A3M7ZYY8</accession>
<dbReference type="EMBL" id="RHHB01000065">
    <property type="protein sequence ID" value="RNB44124.1"/>
    <property type="molecule type" value="Genomic_DNA"/>
</dbReference>
<proteinExistence type="inferred from homology"/>
<dbReference type="PANTHER" id="PTHR42735:SF6">
    <property type="entry name" value="SPHINGOSINE-1-PHOSPHATE LYASE 1"/>
    <property type="match status" value="1"/>
</dbReference>
<sequence length="539" mass="55142">MTAFRRPPADILADIEALRAADAPTHGGRVLSYVYDAGLPQLDALAADAARLVQPVNGLDPTTFTSVAAMESSVVGFARRVFHGEDEPGADGPGVDGADRHGTAEGGGVVVGSVTSGGTESCLLAVKTARDVWREARLGTPRTPRIVAPTTVHAAFHKAAHYFGLALDLVPVDPETGAPSVAAIEERLGDDVALVVLSAPSYPFASLDPIADVAAITGPRAIALHVDACIGGFALAFWPHDLPAWDLAVPGVTSLSADLHKYGYAPKGVSVLLTRGRDRQRHQYFATTEWPGYPVVNATMAGSRPAGPLAAAWAIIEALGEPGFAELTARAARATTALRDVVGGIDGLRVVGAPTGPLLAVATDDEVPPDRRVDPHHWADAARAAGWHLQLQPGLQQSDGTRLPHTTHLTVTPVTEAALPELAPALVAAADAVRGVPRVDGAEVLAAMAAQLPGGAAALAAASDGLDSDAAAALLGAFGLLGGSGAGDADAGGADAGDALPDRLAPVLALVEALPAPLTERLLVELLARVVEPRPFRPE</sequence>
<dbReference type="Gene3D" id="3.40.640.10">
    <property type="entry name" value="Type I PLP-dependent aspartate aminotransferase-like (Major domain)"/>
    <property type="match status" value="1"/>
</dbReference>
<dbReference type="InterPro" id="IPR015422">
    <property type="entry name" value="PyrdxlP-dep_Trfase_small"/>
</dbReference>
<dbReference type="PANTHER" id="PTHR42735">
    <property type="match status" value="1"/>
</dbReference>
<comment type="similarity">
    <text evidence="4">Belongs to the group II decarboxylase family. Sphingosine-1-phosphate lyase subfamily.</text>
</comment>